<dbReference type="InterPro" id="IPR016032">
    <property type="entry name" value="Sig_transdc_resp-reg_C-effctor"/>
</dbReference>
<organism evidence="12 13">
    <name type="scientific">Desulfosporosinus fructosivorans</name>
    <dbReference type="NCBI Taxonomy" id="2018669"/>
    <lineage>
        <taxon>Bacteria</taxon>
        <taxon>Bacillati</taxon>
        <taxon>Bacillota</taxon>
        <taxon>Clostridia</taxon>
        <taxon>Eubacteriales</taxon>
        <taxon>Desulfitobacteriaceae</taxon>
        <taxon>Desulfosporosinus</taxon>
    </lineage>
</organism>
<reference evidence="12 13" key="1">
    <citation type="submission" date="2019-03" db="EMBL/GenBank/DDBJ databases">
        <title>Draft Genome Sequence of Desulfosporosinus fructosivorans Strain 63.6F, Isolated from Marine Sediment in the Baltic Sea.</title>
        <authorList>
            <person name="Hausmann B."/>
            <person name="Vandieken V."/>
            <person name="Pjevac P."/>
            <person name="Schreck K."/>
            <person name="Herbold C.W."/>
            <person name="Loy A."/>
        </authorList>
    </citation>
    <scope>NUCLEOTIDE SEQUENCE [LARGE SCALE GENOMIC DNA]</scope>
    <source>
        <strain evidence="12 13">63.6F</strain>
    </source>
</reference>
<keyword evidence="13" id="KW-1185">Reference proteome</keyword>
<evidence type="ECO:0000259" key="11">
    <source>
        <dbReference type="PROSITE" id="PS51755"/>
    </source>
</evidence>
<feature type="domain" description="Response regulatory" evidence="10">
    <location>
        <begin position="4"/>
        <end position="116"/>
    </location>
</feature>
<dbReference type="InterPro" id="IPR011006">
    <property type="entry name" value="CheY-like_superfamily"/>
</dbReference>
<proteinExistence type="predicted"/>
<dbReference type="SMART" id="SM00862">
    <property type="entry name" value="Trans_reg_C"/>
    <property type="match status" value="1"/>
</dbReference>
<dbReference type="InterPro" id="IPR036388">
    <property type="entry name" value="WH-like_DNA-bd_sf"/>
</dbReference>
<name>A0A4Z0R7R2_9FIRM</name>
<dbReference type="GO" id="GO:0005829">
    <property type="term" value="C:cytosol"/>
    <property type="evidence" value="ECO:0007669"/>
    <property type="project" value="TreeGrafter"/>
</dbReference>
<dbReference type="PANTHER" id="PTHR48111">
    <property type="entry name" value="REGULATOR OF RPOS"/>
    <property type="match status" value="1"/>
</dbReference>
<dbReference type="Proteomes" id="UP000298460">
    <property type="component" value="Unassembled WGS sequence"/>
</dbReference>
<dbReference type="Gene3D" id="6.10.250.690">
    <property type="match status" value="1"/>
</dbReference>
<dbReference type="PROSITE" id="PS50110">
    <property type="entry name" value="RESPONSE_REGULATORY"/>
    <property type="match status" value="1"/>
</dbReference>
<gene>
    <name evidence="12" type="ORF">E4K67_06730</name>
</gene>
<dbReference type="Pfam" id="PF00486">
    <property type="entry name" value="Trans_reg_C"/>
    <property type="match status" value="1"/>
</dbReference>
<dbReference type="Gene3D" id="3.40.50.2300">
    <property type="match status" value="1"/>
</dbReference>
<keyword evidence="5 9" id="KW-0238">DNA-binding</keyword>
<evidence type="ECO:0000313" key="12">
    <source>
        <dbReference type="EMBL" id="TGE39152.1"/>
    </source>
</evidence>
<dbReference type="PANTHER" id="PTHR48111:SF40">
    <property type="entry name" value="PHOSPHATE REGULON TRANSCRIPTIONAL REGULATORY PROTEIN PHOB"/>
    <property type="match status" value="1"/>
</dbReference>
<dbReference type="SMART" id="SM00448">
    <property type="entry name" value="REC"/>
    <property type="match status" value="1"/>
</dbReference>
<keyword evidence="4" id="KW-0805">Transcription regulation</keyword>
<protein>
    <recommendedName>
        <fullName evidence="1">Stage 0 sporulation protein A homolog</fullName>
    </recommendedName>
</protein>
<evidence type="ECO:0000256" key="5">
    <source>
        <dbReference type="ARBA" id="ARBA00023125"/>
    </source>
</evidence>
<keyword evidence="6" id="KW-0804">Transcription</keyword>
<evidence type="ECO:0000256" key="2">
    <source>
        <dbReference type="ARBA" id="ARBA00022553"/>
    </source>
</evidence>
<dbReference type="GO" id="GO:0000156">
    <property type="term" value="F:phosphorelay response regulator activity"/>
    <property type="evidence" value="ECO:0007669"/>
    <property type="project" value="TreeGrafter"/>
</dbReference>
<dbReference type="PROSITE" id="PS51755">
    <property type="entry name" value="OMPR_PHOB"/>
    <property type="match status" value="1"/>
</dbReference>
<dbReference type="SUPFAM" id="SSF52172">
    <property type="entry name" value="CheY-like"/>
    <property type="match status" value="1"/>
</dbReference>
<dbReference type="EMBL" id="SPQQ01000002">
    <property type="protein sequence ID" value="TGE39152.1"/>
    <property type="molecule type" value="Genomic_DNA"/>
</dbReference>
<keyword evidence="2 8" id="KW-0597">Phosphoprotein</keyword>
<dbReference type="SUPFAM" id="SSF46894">
    <property type="entry name" value="C-terminal effector domain of the bipartite response regulators"/>
    <property type="match status" value="1"/>
</dbReference>
<dbReference type="Gene3D" id="1.10.10.10">
    <property type="entry name" value="Winged helix-like DNA-binding domain superfamily/Winged helix DNA-binding domain"/>
    <property type="match status" value="1"/>
</dbReference>
<evidence type="ECO:0000256" key="1">
    <source>
        <dbReference type="ARBA" id="ARBA00018672"/>
    </source>
</evidence>
<feature type="DNA-binding region" description="OmpR/PhoB-type" evidence="9">
    <location>
        <begin position="123"/>
        <end position="218"/>
    </location>
</feature>
<comment type="caution">
    <text evidence="12">The sequence shown here is derived from an EMBL/GenBank/DDBJ whole genome shotgun (WGS) entry which is preliminary data.</text>
</comment>
<dbReference type="OrthoDB" id="9790454at2"/>
<evidence type="ECO:0000256" key="6">
    <source>
        <dbReference type="ARBA" id="ARBA00023163"/>
    </source>
</evidence>
<dbReference type="AlphaFoldDB" id="A0A4Z0R7R2"/>
<sequence>MMANILVVEDETAIADLILMNLRLVGHNGLHVSDGNEVMVNIEEQRPDLIILDVMLPGRDGFELMKEIGPLGIPVIFLTAKEELADKITGLKLGADDYMVKPFATIELLTRIETVLKRYKASGHGFELDNLEVRFDEHLVLLNNEQVELTTKEFMLLEILIRNKNIALSRDKLLELVWGFDYMGETRTIDVHVQKLRKKLHLEDRIKTVFKVGYRLEVPR</sequence>
<evidence type="ECO:0000313" key="13">
    <source>
        <dbReference type="Proteomes" id="UP000298460"/>
    </source>
</evidence>
<evidence type="ECO:0000259" key="10">
    <source>
        <dbReference type="PROSITE" id="PS50110"/>
    </source>
</evidence>
<dbReference type="GO" id="GO:0032993">
    <property type="term" value="C:protein-DNA complex"/>
    <property type="evidence" value="ECO:0007669"/>
    <property type="project" value="TreeGrafter"/>
</dbReference>
<evidence type="ECO:0000256" key="7">
    <source>
        <dbReference type="ARBA" id="ARBA00024867"/>
    </source>
</evidence>
<feature type="domain" description="OmpR/PhoB-type" evidence="11">
    <location>
        <begin position="123"/>
        <end position="218"/>
    </location>
</feature>
<evidence type="ECO:0000256" key="9">
    <source>
        <dbReference type="PROSITE-ProRule" id="PRU01091"/>
    </source>
</evidence>
<dbReference type="CDD" id="cd17574">
    <property type="entry name" value="REC_OmpR"/>
    <property type="match status" value="1"/>
</dbReference>
<dbReference type="InterPro" id="IPR001867">
    <property type="entry name" value="OmpR/PhoB-type_DNA-bd"/>
</dbReference>
<dbReference type="GO" id="GO:0006355">
    <property type="term" value="P:regulation of DNA-templated transcription"/>
    <property type="evidence" value="ECO:0007669"/>
    <property type="project" value="InterPro"/>
</dbReference>
<comment type="function">
    <text evidence="7">May play the central regulatory role in sporulation. It may be an element of the effector pathway responsible for the activation of sporulation genes in response to nutritional stress. Spo0A may act in concert with spo0H (a sigma factor) to control the expression of some genes that are critical to the sporulation process.</text>
</comment>
<dbReference type="InterPro" id="IPR001789">
    <property type="entry name" value="Sig_transdc_resp-reg_receiver"/>
</dbReference>
<evidence type="ECO:0000256" key="8">
    <source>
        <dbReference type="PROSITE-ProRule" id="PRU00169"/>
    </source>
</evidence>
<dbReference type="GO" id="GO:0000976">
    <property type="term" value="F:transcription cis-regulatory region binding"/>
    <property type="evidence" value="ECO:0007669"/>
    <property type="project" value="TreeGrafter"/>
</dbReference>
<dbReference type="Pfam" id="PF00072">
    <property type="entry name" value="Response_reg"/>
    <property type="match status" value="1"/>
</dbReference>
<dbReference type="CDD" id="cd00383">
    <property type="entry name" value="trans_reg_C"/>
    <property type="match status" value="1"/>
</dbReference>
<dbReference type="InterPro" id="IPR039420">
    <property type="entry name" value="WalR-like"/>
</dbReference>
<evidence type="ECO:0000256" key="3">
    <source>
        <dbReference type="ARBA" id="ARBA00023012"/>
    </source>
</evidence>
<accession>A0A4Z0R7R2</accession>
<feature type="modified residue" description="4-aspartylphosphate" evidence="8">
    <location>
        <position position="53"/>
    </location>
</feature>
<evidence type="ECO:0000256" key="4">
    <source>
        <dbReference type="ARBA" id="ARBA00023015"/>
    </source>
</evidence>
<keyword evidence="3" id="KW-0902">Two-component regulatory system</keyword>